<dbReference type="PROSITE" id="PS50994">
    <property type="entry name" value="INTEGRASE"/>
    <property type="match status" value="1"/>
</dbReference>
<reference evidence="4" key="1">
    <citation type="submission" date="2017-10" db="EMBL/GenBank/DDBJ databases">
        <authorList>
            <person name="Kravchenko I.K."/>
            <person name="Grouzdev D.S."/>
        </authorList>
    </citation>
    <scope>NUCLEOTIDE SEQUENCE [LARGE SCALE GENOMIC DNA]</scope>
    <source>
        <strain evidence="4">B2</strain>
    </source>
</reference>
<dbReference type="GO" id="GO:0015074">
    <property type="term" value="P:DNA integration"/>
    <property type="evidence" value="ECO:0007669"/>
    <property type="project" value="InterPro"/>
</dbReference>
<evidence type="ECO:0000259" key="2">
    <source>
        <dbReference type="PROSITE" id="PS50994"/>
    </source>
</evidence>
<dbReference type="Gene3D" id="3.30.420.10">
    <property type="entry name" value="Ribonuclease H-like superfamily/Ribonuclease H"/>
    <property type="match status" value="1"/>
</dbReference>
<dbReference type="InterPro" id="IPR012337">
    <property type="entry name" value="RNaseH-like_sf"/>
</dbReference>
<dbReference type="InterPro" id="IPR001584">
    <property type="entry name" value="Integrase_cat-core"/>
</dbReference>
<dbReference type="GO" id="GO:0003676">
    <property type="term" value="F:nucleic acid binding"/>
    <property type="evidence" value="ECO:0007669"/>
    <property type="project" value="InterPro"/>
</dbReference>
<comment type="caution">
    <text evidence="3">The sequence shown here is derived from an EMBL/GenBank/DDBJ whole genome shotgun (WGS) entry which is preliminary data.</text>
</comment>
<sequence length="677" mass="76608">MTAQRLRKDQFVAIDGNIFQLRRVVTRQADGARAYQFEHPETGEIITKSIAEYEQGFVEGTIELAEDPAKALDPETKALLNVDFGSVPETMRKAAQRILPYVRGFHDRCVRSKSKKPLTKFINELAAEIGDTHPPAWNSLCRHLGQWEKAGTRDVRILVPKYHKRGPRQRQMHPFIQEKLTCAINEVYLTTSKNKAKHVRAALFEEVKRWNAEHGPEQQLACPALRTIQRAIKDIDRYTKALKRFGKAFADHHFKAVMVGPEAKDLLEFVEIDHTQVDLKVLDDETGSVLGRPWITAVIDRYSRCIVGFYIGFTPPSITSVMMALRHMMTPKEYVKQRYPEVQSEYPCWGVPDQVICDHGAEFHSESLIEASQQLGFTMTYAPVGCPEFKGKIERFFRTANENVGHTVTGTAHPGVRDGMVAETAGAAQMPFNVFVARFHRWVLDVYHRSVHEGIVDIPLRRWKEAEARREPRRPPSMKSLNALRPSDNVTITREGIKRGRLRWNSQELQAIRTLPDFKAQDTVKIRINPDDVHTIEVIHPKSGQPFAVGPADPNFPTGITLFQWERAVSLANSRASGAVNHDIIMKALNDLRIQADQLLRQKNRFHTKKVARFKNIGMQPGDFTPKDPADGNATPEPVNEMPAVSAQEVADPMPPSAPPAQAWATKILRKNNPQPI</sequence>
<keyword evidence="4" id="KW-1185">Reference proteome</keyword>
<feature type="domain" description="Integrase catalytic" evidence="2">
    <location>
        <begin position="257"/>
        <end position="467"/>
    </location>
</feature>
<dbReference type="SUPFAM" id="SSF53098">
    <property type="entry name" value="Ribonuclease H-like"/>
    <property type="match status" value="1"/>
</dbReference>
<accession>A0A2B8BJT0</accession>
<evidence type="ECO:0000256" key="1">
    <source>
        <dbReference type="SAM" id="MobiDB-lite"/>
    </source>
</evidence>
<name>A0A2B8BJT0_9PROT</name>
<proteinExistence type="predicted"/>
<gene>
    <name evidence="3" type="ORF">CRT60_06570</name>
</gene>
<dbReference type="RefSeq" id="WP_098735644.1">
    <property type="nucleotide sequence ID" value="NZ_PDKW01000039.1"/>
</dbReference>
<evidence type="ECO:0000313" key="4">
    <source>
        <dbReference type="Proteomes" id="UP000225379"/>
    </source>
</evidence>
<evidence type="ECO:0000313" key="3">
    <source>
        <dbReference type="EMBL" id="PGH57652.1"/>
    </source>
</evidence>
<dbReference type="EMBL" id="PDKW01000039">
    <property type="protein sequence ID" value="PGH57652.1"/>
    <property type="molecule type" value="Genomic_DNA"/>
</dbReference>
<dbReference type="Proteomes" id="UP000225379">
    <property type="component" value="Unassembled WGS sequence"/>
</dbReference>
<feature type="region of interest" description="Disordered" evidence="1">
    <location>
        <begin position="618"/>
        <end position="640"/>
    </location>
</feature>
<protein>
    <recommendedName>
        <fullName evidence="2">Integrase catalytic domain-containing protein</fullName>
    </recommendedName>
</protein>
<organism evidence="3 4">
    <name type="scientific">Azospirillum palustre</name>
    <dbReference type="NCBI Taxonomy" id="2044885"/>
    <lineage>
        <taxon>Bacteria</taxon>
        <taxon>Pseudomonadati</taxon>
        <taxon>Pseudomonadota</taxon>
        <taxon>Alphaproteobacteria</taxon>
        <taxon>Rhodospirillales</taxon>
        <taxon>Azospirillaceae</taxon>
        <taxon>Azospirillum</taxon>
    </lineage>
</organism>
<dbReference type="AlphaFoldDB" id="A0A2B8BJT0"/>
<dbReference type="InterPro" id="IPR036397">
    <property type="entry name" value="RNaseH_sf"/>
</dbReference>
<dbReference type="OrthoDB" id="5287589at2"/>